<feature type="compositionally biased region" description="Basic and acidic residues" evidence="1">
    <location>
        <begin position="174"/>
        <end position="197"/>
    </location>
</feature>
<sequence>MGEVLFELEQVLRSRQEKITPQEARVFLTCKSKAVRNFTFGSLAGAGVTWAATWRLRKISRINLSAGAAALFGLWRFARSLDSCVDHVLALNGSRMQKELANILVTKYQDDPQKMQLISKHFYSEKVFDDSDQPKLRWRYRNFFSDNAAHGQRTHEGDSPSNSENNSYGNYPGDSHKDSQTDAHSKVHGNSHNDSDSQRTNFKSKQILRNPGFDMMADPFDCLFGNLATREEIHLPNTSSTPPRTLTRGHKRSHRRRRMHHQNV</sequence>
<proteinExistence type="predicted"/>
<dbReference type="OrthoDB" id="1899410at2759"/>
<feature type="compositionally biased region" description="Polar residues" evidence="1">
    <location>
        <begin position="159"/>
        <end position="169"/>
    </location>
</feature>
<gene>
    <name evidence="2" type="ORF">FH972_015662</name>
</gene>
<evidence type="ECO:0000256" key="1">
    <source>
        <dbReference type="SAM" id="MobiDB-lite"/>
    </source>
</evidence>
<evidence type="ECO:0000313" key="2">
    <source>
        <dbReference type="EMBL" id="KAE8077057.1"/>
    </source>
</evidence>
<evidence type="ECO:0000313" key="3">
    <source>
        <dbReference type="Proteomes" id="UP000327013"/>
    </source>
</evidence>
<feature type="region of interest" description="Disordered" evidence="1">
    <location>
        <begin position="235"/>
        <end position="264"/>
    </location>
</feature>
<dbReference type="PANTHER" id="PTHR35986">
    <property type="entry name" value="EXPRESSED PROTEIN"/>
    <property type="match status" value="1"/>
</dbReference>
<feature type="compositionally biased region" description="Basic residues" evidence="1">
    <location>
        <begin position="247"/>
        <end position="264"/>
    </location>
</feature>
<reference evidence="2 3" key="1">
    <citation type="submission" date="2019-06" db="EMBL/GenBank/DDBJ databases">
        <title>A chromosomal-level reference genome of Carpinus fangiana (Coryloideae, Betulaceae).</title>
        <authorList>
            <person name="Yang X."/>
            <person name="Wang Z."/>
            <person name="Zhang L."/>
            <person name="Hao G."/>
            <person name="Liu J."/>
            <person name="Yang Y."/>
        </authorList>
    </citation>
    <scope>NUCLEOTIDE SEQUENCE [LARGE SCALE GENOMIC DNA]</scope>
    <source>
        <strain evidence="2">Cfa_2016G</strain>
        <tissue evidence="2">Leaf</tissue>
    </source>
</reference>
<dbReference type="AlphaFoldDB" id="A0A5N6RGW5"/>
<dbReference type="EMBL" id="CM017326">
    <property type="protein sequence ID" value="KAE8077057.1"/>
    <property type="molecule type" value="Genomic_DNA"/>
</dbReference>
<dbReference type="PANTHER" id="PTHR35986:SF1">
    <property type="entry name" value="OS10G0430800 PROTEIN"/>
    <property type="match status" value="1"/>
</dbReference>
<organism evidence="2 3">
    <name type="scientific">Carpinus fangiana</name>
    <dbReference type="NCBI Taxonomy" id="176857"/>
    <lineage>
        <taxon>Eukaryota</taxon>
        <taxon>Viridiplantae</taxon>
        <taxon>Streptophyta</taxon>
        <taxon>Embryophyta</taxon>
        <taxon>Tracheophyta</taxon>
        <taxon>Spermatophyta</taxon>
        <taxon>Magnoliopsida</taxon>
        <taxon>eudicotyledons</taxon>
        <taxon>Gunneridae</taxon>
        <taxon>Pentapetalae</taxon>
        <taxon>rosids</taxon>
        <taxon>fabids</taxon>
        <taxon>Fagales</taxon>
        <taxon>Betulaceae</taxon>
        <taxon>Carpinus</taxon>
    </lineage>
</organism>
<accession>A0A5N6RGW5</accession>
<protein>
    <submittedName>
        <fullName evidence="2">Uncharacterized protein</fullName>
    </submittedName>
</protein>
<name>A0A5N6RGW5_9ROSI</name>
<keyword evidence="3" id="KW-1185">Reference proteome</keyword>
<dbReference type="Proteomes" id="UP000327013">
    <property type="component" value="Chromosome 6"/>
</dbReference>
<feature type="region of interest" description="Disordered" evidence="1">
    <location>
        <begin position="149"/>
        <end position="201"/>
    </location>
</feature>